<gene>
    <name evidence="2" type="ORF">LZC95_27510</name>
</gene>
<keyword evidence="3" id="KW-1185">Reference proteome</keyword>
<dbReference type="EMBL" id="CP089982">
    <property type="protein sequence ID" value="WXA90197.1"/>
    <property type="molecule type" value="Genomic_DNA"/>
</dbReference>
<dbReference type="Proteomes" id="UP001379533">
    <property type="component" value="Chromosome"/>
</dbReference>
<evidence type="ECO:0000313" key="3">
    <source>
        <dbReference type="Proteomes" id="UP001379533"/>
    </source>
</evidence>
<accession>A0ABZ2JUP5</accession>
<evidence type="ECO:0000256" key="1">
    <source>
        <dbReference type="SAM" id="Phobius"/>
    </source>
</evidence>
<evidence type="ECO:0008006" key="4">
    <source>
        <dbReference type="Google" id="ProtNLM"/>
    </source>
</evidence>
<keyword evidence="1" id="KW-0812">Transmembrane</keyword>
<keyword evidence="1" id="KW-0472">Membrane</keyword>
<name>A0ABZ2JUP5_9BACT</name>
<feature type="transmembrane region" description="Helical" evidence="1">
    <location>
        <begin position="63"/>
        <end position="86"/>
    </location>
</feature>
<sequence length="160" mass="17322">MRGSVDPDHERKRSTISLLAGVALVVGAILLLMGVLSFGSVFFRPSSEFFADPHRVMDQNSSSAFTGILCAGIGGILLVFGARALFFARSGSILRYIAGETIPFAKDAAEEAGDIARGFWRGKRNHARRAKKQTIKVRCTACRHLEREDAKFCSGCGAPM</sequence>
<keyword evidence="1" id="KW-1133">Transmembrane helix</keyword>
<proteinExistence type="predicted"/>
<protein>
    <recommendedName>
        <fullName evidence="4">Zinc ribbon domain-containing protein</fullName>
    </recommendedName>
</protein>
<evidence type="ECO:0000313" key="2">
    <source>
        <dbReference type="EMBL" id="WXA90197.1"/>
    </source>
</evidence>
<feature type="transmembrane region" description="Helical" evidence="1">
    <location>
        <begin position="18"/>
        <end position="43"/>
    </location>
</feature>
<organism evidence="2 3">
    <name type="scientific">Pendulispora brunnea</name>
    <dbReference type="NCBI Taxonomy" id="2905690"/>
    <lineage>
        <taxon>Bacteria</taxon>
        <taxon>Pseudomonadati</taxon>
        <taxon>Myxococcota</taxon>
        <taxon>Myxococcia</taxon>
        <taxon>Myxococcales</taxon>
        <taxon>Sorangiineae</taxon>
        <taxon>Pendulisporaceae</taxon>
        <taxon>Pendulispora</taxon>
    </lineage>
</organism>
<reference evidence="2 3" key="1">
    <citation type="submission" date="2021-12" db="EMBL/GenBank/DDBJ databases">
        <title>Discovery of the Pendulisporaceae a myxobacterial family with distinct sporulation behavior and unique specialized metabolism.</title>
        <authorList>
            <person name="Garcia R."/>
            <person name="Popoff A."/>
            <person name="Bader C.D."/>
            <person name="Loehr J."/>
            <person name="Walesch S."/>
            <person name="Walt C."/>
            <person name="Boldt J."/>
            <person name="Bunk B."/>
            <person name="Haeckl F.J.F.P.J."/>
            <person name="Gunesch A.P."/>
            <person name="Birkelbach J."/>
            <person name="Nuebel U."/>
            <person name="Pietschmann T."/>
            <person name="Bach T."/>
            <person name="Mueller R."/>
        </authorList>
    </citation>
    <scope>NUCLEOTIDE SEQUENCE [LARGE SCALE GENOMIC DNA]</scope>
    <source>
        <strain evidence="2 3">MSr12523</strain>
    </source>
</reference>
<dbReference type="RefSeq" id="WP_394840810.1">
    <property type="nucleotide sequence ID" value="NZ_CP089982.1"/>
</dbReference>